<protein>
    <recommendedName>
        <fullName evidence="1">EF-hand domain-containing protein</fullName>
    </recommendedName>
</protein>
<dbReference type="SUPFAM" id="SSF47473">
    <property type="entry name" value="EF-hand"/>
    <property type="match status" value="1"/>
</dbReference>
<dbReference type="InterPro" id="IPR002048">
    <property type="entry name" value="EF_hand_dom"/>
</dbReference>
<dbReference type="Proteomes" id="UP001162156">
    <property type="component" value="Unassembled WGS sequence"/>
</dbReference>
<sequence>MKRLNEEPQKMKPTRQEQDIVQVLAKVKGKVVRERIRVMEFMRDYDRCNEQVISREDFKRALSVCRFDLTENEVETLMEV</sequence>
<dbReference type="PROSITE" id="PS50222">
    <property type="entry name" value="EF_HAND_2"/>
    <property type="match status" value="1"/>
</dbReference>
<dbReference type="AlphaFoldDB" id="A0AAV8YHT9"/>
<feature type="domain" description="EF-hand" evidence="1">
    <location>
        <begin position="33"/>
        <end position="68"/>
    </location>
</feature>
<name>A0AAV8YHT9_9CUCU</name>
<dbReference type="EMBL" id="JANEYF010002172">
    <property type="protein sequence ID" value="KAJ8950487.1"/>
    <property type="molecule type" value="Genomic_DNA"/>
</dbReference>
<evidence type="ECO:0000259" key="1">
    <source>
        <dbReference type="PROSITE" id="PS50222"/>
    </source>
</evidence>
<gene>
    <name evidence="2" type="ORF">NQ314_007874</name>
</gene>
<reference evidence="2" key="1">
    <citation type="journal article" date="2023" name="Insect Mol. Biol.">
        <title>Genome sequencing provides insights into the evolution of gene families encoding plant cell wall-degrading enzymes in longhorned beetles.</title>
        <authorList>
            <person name="Shin N.R."/>
            <person name="Okamura Y."/>
            <person name="Kirsch R."/>
            <person name="Pauchet Y."/>
        </authorList>
    </citation>
    <scope>NUCLEOTIDE SEQUENCE</scope>
    <source>
        <strain evidence="2">RBIC_L_NR</strain>
    </source>
</reference>
<comment type="caution">
    <text evidence="2">The sequence shown here is derived from an EMBL/GenBank/DDBJ whole genome shotgun (WGS) entry which is preliminary data.</text>
</comment>
<proteinExistence type="predicted"/>
<keyword evidence="3" id="KW-1185">Reference proteome</keyword>
<dbReference type="InterPro" id="IPR011992">
    <property type="entry name" value="EF-hand-dom_pair"/>
</dbReference>
<dbReference type="Gene3D" id="1.10.238.10">
    <property type="entry name" value="EF-hand"/>
    <property type="match status" value="1"/>
</dbReference>
<dbReference type="GO" id="GO:0005509">
    <property type="term" value="F:calcium ion binding"/>
    <property type="evidence" value="ECO:0007669"/>
    <property type="project" value="InterPro"/>
</dbReference>
<evidence type="ECO:0000313" key="3">
    <source>
        <dbReference type="Proteomes" id="UP001162156"/>
    </source>
</evidence>
<organism evidence="2 3">
    <name type="scientific">Rhamnusium bicolor</name>
    <dbReference type="NCBI Taxonomy" id="1586634"/>
    <lineage>
        <taxon>Eukaryota</taxon>
        <taxon>Metazoa</taxon>
        <taxon>Ecdysozoa</taxon>
        <taxon>Arthropoda</taxon>
        <taxon>Hexapoda</taxon>
        <taxon>Insecta</taxon>
        <taxon>Pterygota</taxon>
        <taxon>Neoptera</taxon>
        <taxon>Endopterygota</taxon>
        <taxon>Coleoptera</taxon>
        <taxon>Polyphaga</taxon>
        <taxon>Cucujiformia</taxon>
        <taxon>Chrysomeloidea</taxon>
        <taxon>Cerambycidae</taxon>
        <taxon>Lepturinae</taxon>
        <taxon>Rhagiini</taxon>
        <taxon>Rhamnusium</taxon>
    </lineage>
</organism>
<accession>A0AAV8YHT9</accession>
<evidence type="ECO:0000313" key="2">
    <source>
        <dbReference type="EMBL" id="KAJ8950487.1"/>
    </source>
</evidence>